<sequence>MLPFPSIDPVAFSIGPLQVHWYGLMYLFGFVMAWLLAHWRAKRYSLDWSSEQISDLIFYAAIGVILGGRLGYMLFYGTQQLLANPLSLLKLWEGGMSFHGGLLGVMVALALFARKTQKTFLQVGDFIAPLVPLGLAAGRAGNFINGELWGRVTTVPWAMVFPHSDGLPRHPSQLYELGLEGIGLFILLWWYASRPRPTGRVSALFLIGYAISRMFVEFFRVPDVQLGYLALGWLTMGQLLSIPMLILGLWLWWRAES</sequence>
<dbReference type="PANTHER" id="PTHR30589:SF0">
    <property type="entry name" value="PHOSPHATIDYLGLYCEROL--PROLIPOPROTEIN DIACYLGLYCERYL TRANSFERASE"/>
    <property type="match status" value="1"/>
</dbReference>
<keyword evidence="4 7" id="KW-0812">Transmembrane</keyword>
<dbReference type="UniPathway" id="UPA00664"/>
<keyword evidence="9" id="KW-1185">Reference proteome</keyword>
<evidence type="ECO:0000313" key="8">
    <source>
        <dbReference type="EMBL" id="KTD45994.1"/>
    </source>
</evidence>
<dbReference type="OrthoDB" id="871140at2"/>
<protein>
    <recommendedName>
        <fullName evidence="7">Phosphatidylglycerol--prolipoprotein diacylglyceryl transferase</fullName>
        <ecNumber evidence="7">2.5.1.145</ecNumber>
    </recommendedName>
</protein>
<dbReference type="AlphaFoldDB" id="A0A0W0XMZ8"/>
<evidence type="ECO:0000256" key="3">
    <source>
        <dbReference type="ARBA" id="ARBA00022679"/>
    </source>
</evidence>
<dbReference type="Pfam" id="PF01790">
    <property type="entry name" value="LGT"/>
    <property type="match status" value="1"/>
</dbReference>
<comment type="function">
    <text evidence="7">Catalyzes the transfer of the diacylglyceryl group from phosphatidylglycerol to the sulfhydryl group of the N-terminal cysteine of a prolipoprotein, the first step in the formation of mature lipoproteins.</text>
</comment>
<evidence type="ECO:0000256" key="1">
    <source>
        <dbReference type="ARBA" id="ARBA00007150"/>
    </source>
</evidence>
<dbReference type="PROSITE" id="PS01311">
    <property type="entry name" value="LGT"/>
    <property type="match status" value="1"/>
</dbReference>
<dbReference type="InterPro" id="IPR001640">
    <property type="entry name" value="Lgt"/>
</dbReference>
<dbReference type="EC" id="2.5.1.145" evidence="7"/>
<proteinExistence type="inferred from homology"/>
<evidence type="ECO:0000256" key="7">
    <source>
        <dbReference type="HAMAP-Rule" id="MF_01147"/>
    </source>
</evidence>
<dbReference type="GO" id="GO:0005886">
    <property type="term" value="C:plasma membrane"/>
    <property type="evidence" value="ECO:0007669"/>
    <property type="project" value="UniProtKB-SubCell"/>
</dbReference>
<feature type="binding site" evidence="7">
    <location>
        <position position="139"/>
    </location>
    <ligand>
        <name>a 1,2-diacyl-sn-glycero-3-phospho-(1'-sn-glycerol)</name>
        <dbReference type="ChEBI" id="CHEBI:64716"/>
    </ligand>
</feature>
<dbReference type="GO" id="GO:0042158">
    <property type="term" value="P:lipoprotein biosynthetic process"/>
    <property type="evidence" value="ECO:0007669"/>
    <property type="project" value="UniProtKB-UniRule"/>
</dbReference>
<evidence type="ECO:0000256" key="2">
    <source>
        <dbReference type="ARBA" id="ARBA00022475"/>
    </source>
</evidence>
<evidence type="ECO:0000313" key="9">
    <source>
        <dbReference type="Proteomes" id="UP000054608"/>
    </source>
</evidence>
<feature type="transmembrane region" description="Helical" evidence="7">
    <location>
        <begin position="20"/>
        <end position="37"/>
    </location>
</feature>
<keyword evidence="5 7" id="KW-1133">Transmembrane helix</keyword>
<feature type="transmembrane region" description="Helical" evidence="7">
    <location>
        <begin position="228"/>
        <end position="253"/>
    </location>
</feature>
<comment type="similarity">
    <text evidence="1 7">Belongs to the Lgt family.</text>
</comment>
<comment type="caution">
    <text evidence="8">The sequence shown here is derived from an EMBL/GenBank/DDBJ whole genome shotgun (WGS) entry which is preliminary data.</text>
</comment>
<dbReference type="GO" id="GO:0008961">
    <property type="term" value="F:phosphatidylglycerol-prolipoprotein diacylglyceryl transferase activity"/>
    <property type="evidence" value="ECO:0007669"/>
    <property type="project" value="UniProtKB-UniRule"/>
</dbReference>
<keyword evidence="2 7" id="KW-1003">Cell membrane</keyword>
<feature type="transmembrane region" description="Helical" evidence="7">
    <location>
        <begin position="198"/>
        <end position="216"/>
    </location>
</feature>
<dbReference type="Proteomes" id="UP000054608">
    <property type="component" value="Unassembled WGS sequence"/>
</dbReference>
<accession>A0A0W0XMZ8</accession>
<feature type="transmembrane region" description="Helical" evidence="7">
    <location>
        <begin position="96"/>
        <end position="113"/>
    </location>
</feature>
<keyword evidence="3 7" id="KW-0808">Transferase</keyword>
<dbReference type="RefSeq" id="WP_058532736.1">
    <property type="nucleotide sequence ID" value="NZ_CAAAIN010000004.1"/>
</dbReference>
<dbReference type="HAMAP" id="MF_01147">
    <property type="entry name" value="Lgt"/>
    <property type="match status" value="1"/>
</dbReference>
<organism evidence="8 9">
    <name type="scientific">Legionella rubrilucens</name>
    <dbReference type="NCBI Taxonomy" id="458"/>
    <lineage>
        <taxon>Bacteria</taxon>
        <taxon>Pseudomonadati</taxon>
        <taxon>Pseudomonadota</taxon>
        <taxon>Gammaproteobacteria</taxon>
        <taxon>Legionellales</taxon>
        <taxon>Legionellaceae</taxon>
        <taxon>Legionella</taxon>
    </lineage>
</organism>
<evidence type="ECO:0000256" key="4">
    <source>
        <dbReference type="ARBA" id="ARBA00022692"/>
    </source>
</evidence>
<keyword evidence="6 7" id="KW-0472">Membrane</keyword>
<dbReference type="PANTHER" id="PTHR30589">
    <property type="entry name" value="PROLIPOPROTEIN DIACYLGLYCERYL TRANSFERASE"/>
    <property type="match status" value="1"/>
</dbReference>
<name>A0A0W0XMZ8_9GAMM</name>
<comment type="pathway">
    <text evidence="7">Protein modification; lipoprotein biosynthesis (diacylglyceryl transfer).</text>
</comment>
<dbReference type="NCBIfam" id="TIGR00544">
    <property type="entry name" value="lgt"/>
    <property type="match status" value="1"/>
</dbReference>
<evidence type="ECO:0000256" key="6">
    <source>
        <dbReference type="ARBA" id="ARBA00023136"/>
    </source>
</evidence>
<feature type="transmembrane region" description="Helical" evidence="7">
    <location>
        <begin position="57"/>
        <end position="76"/>
    </location>
</feature>
<dbReference type="STRING" id="458.Lrub_2791"/>
<gene>
    <name evidence="7 8" type="primary">lgt</name>
    <name evidence="8" type="ORF">Lrub_2791</name>
</gene>
<dbReference type="EMBL" id="LNYT01000022">
    <property type="protein sequence ID" value="KTD45994.1"/>
    <property type="molecule type" value="Genomic_DNA"/>
</dbReference>
<feature type="transmembrane region" description="Helical" evidence="7">
    <location>
        <begin position="174"/>
        <end position="192"/>
    </location>
</feature>
<dbReference type="PATRIC" id="fig|458.5.peg.2911"/>
<keyword evidence="8" id="KW-0449">Lipoprotein</keyword>
<reference evidence="8 9" key="1">
    <citation type="submission" date="2015-11" db="EMBL/GenBank/DDBJ databases">
        <title>Genomic analysis of 38 Legionella species identifies large and diverse effector repertoires.</title>
        <authorList>
            <person name="Burstein D."/>
            <person name="Amaro F."/>
            <person name="Zusman T."/>
            <person name="Lifshitz Z."/>
            <person name="Cohen O."/>
            <person name="Gilbert J.A."/>
            <person name="Pupko T."/>
            <person name="Shuman H.A."/>
            <person name="Segal G."/>
        </authorList>
    </citation>
    <scope>NUCLEOTIDE SEQUENCE [LARGE SCALE GENOMIC DNA]</scope>
    <source>
        <strain evidence="8 9">WA-270A-C2</strain>
    </source>
</reference>
<comment type="subcellular location">
    <subcellularLocation>
        <location evidence="7">Cell membrane</location>
        <topology evidence="7">Multi-pass membrane protein</topology>
    </subcellularLocation>
</comment>
<evidence type="ECO:0000256" key="5">
    <source>
        <dbReference type="ARBA" id="ARBA00022989"/>
    </source>
</evidence>
<comment type="catalytic activity">
    <reaction evidence="7">
        <text>L-cysteinyl-[prolipoprotein] + a 1,2-diacyl-sn-glycero-3-phospho-(1'-sn-glycerol) = an S-1,2-diacyl-sn-glyceryl-L-cysteinyl-[prolipoprotein] + sn-glycerol 1-phosphate + H(+)</text>
        <dbReference type="Rhea" id="RHEA:56712"/>
        <dbReference type="Rhea" id="RHEA-COMP:14679"/>
        <dbReference type="Rhea" id="RHEA-COMP:14680"/>
        <dbReference type="ChEBI" id="CHEBI:15378"/>
        <dbReference type="ChEBI" id="CHEBI:29950"/>
        <dbReference type="ChEBI" id="CHEBI:57685"/>
        <dbReference type="ChEBI" id="CHEBI:64716"/>
        <dbReference type="ChEBI" id="CHEBI:140658"/>
        <dbReference type="EC" id="2.5.1.145"/>
    </reaction>
</comment>